<feature type="transmembrane region" description="Helical" evidence="5">
    <location>
        <begin position="70"/>
        <end position="94"/>
    </location>
</feature>
<keyword evidence="4 5" id="KW-0472">Membrane</keyword>
<dbReference type="KEGG" id="bvi:Bcep1808_6847"/>
<gene>
    <name evidence="7" type="ordered locus">Bcep1808_6847</name>
</gene>
<feature type="transmembrane region" description="Helical" evidence="5">
    <location>
        <begin position="140"/>
        <end position="165"/>
    </location>
</feature>
<protein>
    <submittedName>
        <fullName evidence="7">RDD domain containing protein</fullName>
    </submittedName>
</protein>
<comment type="subcellular location">
    <subcellularLocation>
        <location evidence="1">Membrane</location>
        <topology evidence="1">Multi-pass membrane protein</topology>
    </subcellularLocation>
</comment>
<dbReference type="EMBL" id="CP000617">
    <property type="protein sequence ID" value="ABO59734.1"/>
    <property type="molecule type" value="Genomic_DNA"/>
</dbReference>
<geneLocation type="plasmid" evidence="7 8">
    <name>pBVIE01</name>
</geneLocation>
<evidence type="ECO:0000256" key="5">
    <source>
        <dbReference type="SAM" id="Phobius"/>
    </source>
</evidence>
<evidence type="ECO:0000256" key="4">
    <source>
        <dbReference type="ARBA" id="ARBA00023136"/>
    </source>
</evidence>
<sequence>MIKKDQVLSRLGVIARRLLATAADAFVLSAGAAITTIGAAAVAILVKDQPSLGQLQMLFHNVPLDQLRFAWYQAIARGMAPYAFATLPAAWWLYDALFSWKKLRCTPGKWLFCLKTTSAKERDARLGEVLLRSSMKVMTILSLLFIGSPIVLAAAAVLLLTIPVLTTRGQFLHDFIPGTNVVSKAGWAAWRARKPA</sequence>
<dbReference type="Pfam" id="PF06271">
    <property type="entry name" value="RDD"/>
    <property type="match status" value="1"/>
</dbReference>
<keyword evidence="3 5" id="KW-1133">Transmembrane helix</keyword>
<evidence type="ECO:0000256" key="2">
    <source>
        <dbReference type="ARBA" id="ARBA00022692"/>
    </source>
</evidence>
<feature type="transmembrane region" description="Helical" evidence="5">
    <location>
        <begin position="21"/>
        <end position="46"/>
    </location>
</feature>
<name>A4JTY1_BURVG</name>
<evidence type="ECO:0000256" key="3">
    <source>
        <dbReference type="ARBA" id="ARBA00022989"/>
    </source>
</evidence>
<dbReference type="HOGENOM" id="CLU_1387985_0_0_4"/>
<dbReference type="GO" id="GO:0016020">
    <property type="term" value="C:membrane"/>
    <property type="evidence" value="ECO:0007669"/>
    <property type="project" value="UniProtKB-SubCell"/>
</dbReference>
<evidence type="ECO:0000313" key="8">
    <source>
        <dbReference type="Proteomes" id="UP000002287"/>
    </source>
</evidence>
<evidence type="ECO:0000259" key="6">
    <source>
        <dbReference type="Pfam" id="PF06271"/>
    </source>
</evidence>
<evidence type="ECO:0000256" key="1">
    <source>
        <dbReference type="ARBA" id="ARBA00004141"/>
    </source>
</evidence>
<evidence type="ECO:0000313" key="7">
    <source>
        <dbReference type="EMBL" id="ABO59734.1"/>
    </source>
</evidence>
<keyword evidence="7" id="KW-0614">Plasmid</keyword>
<dbReference type="AlphaFoldDB" id="A4JTY1"/>
<dbReference type="InterPro" id="IPR010432">
    <property type="entry name" value="RDD"/>
</dbReference>
<keyword evidence="2 5" id="KW-0812">Transmembrane</keyword>
<reference evidence="7 8" key="1">
    <citation type="submission" date="2007-03" db="EMBL/GenBank/DDBJ databases">
        <title>Complete sequence of plasmid pBVIE01 of Burkholderia vietnamiensis G4.</title>
        <authorList>
            <consortium name="US DOE Joint Genome Institute"/>
            <person name="Copeland A."/>
            <person name="Lucas S."/>
            <person name="Lapidus A."/>
            <person name="Barry K."/>
            <person name="Detter J.C."/>
            <person name="Glavina del Rio T."/>
            <person name="Hammon N."/>
            <person name="Israni S."/>
            <person name="Dalin E."/>
            <person name="Tice H."/>
            <person name="Pitluck S."/>
            <person name="Chain P."/>
            <person name="Malfatti S."/>
            <person name="Shin M."/>
            <person name="Vergez L."/>
            <person name="Schmutz J."/>
            <person name="Larimer F."/>
            <person name="Land M."/>
            <person name="Hauser L."/>
            <person name="Kyrpides N."/>
            <person name="Tiedje J."/>
            <person name="Richardson P."/>
        </authorList>
    </citation>
    <scope>NUCLEOTIDE SEQUENCE [LARGE SCALE GENOMIC DNA]</scope>
    <source>
        <strain evidence="8">G4 / LMG 22486</strain>
        <plasmid evidence="7 8">pBVIE01</plasmid>
    </source>
</reference>
<dbReference type="Proteomes" id="UP000002287">
    <property type="component" value="Plasmid pBVIE01"/>
</dbReference>
<feature type="domain" description="RDD" evidence="6">
    <location>
        <begin position="14"/>
        <end position="176"/>
    </location>
</feature>
<organism evidence="7 8">
    <name type="scientific">Burkholderia vietnamiensis (strain G4 / LMG 22486)</name>
    <name type="common">Burkholderia cepacia (strain R1808)</name>
    <dbReference type="NCBI Taxonomy" id="269482"/>
    <lineage>
        <taxon>Bacteria</taxon>
        <taxon>Pseudomonadati</taxon>
        <taxon>Pseudomonadota</taxon>
        <taxon>Betaproteobacteria</taxon>
        <taxon>Burkholderiales</taxon>
        <taxon>Burkholderiaceae</taxon>
        <taxon>Burkholderia</taxon>
        <taxon>Burkholderia cepacia complex</taxon>
    </lineage>
</organism>
<accession>A4JTY1</accession>
<proteinExistence type="predicted"/>